<protein>
    <submittedName>
        <fullName evidence="1">Uncharacterized protein</fullName>
    </submittedName>
</protein>
<name>A0ABQ8AVM0_BRANA</name>
<organism evidence="1 2">
    <name type="scientific">Brassica napus</name>
    <name type="common">Rape</name>
    <dbReference type="NCBI Taxonomy" id="3708"/>
    <lineage>
        <taxon>Eukaryota</taxon>
        <taxon>Viridiplantae</taxon>
        <taxon>Streptophyta</taxon>
        <taxon>Embryophyta</taxon>
        <taxon>Tracheophyta</taxon>
        <taxon>Spermatophyta</taxon>
        <taxon>Magnoliopsida</taxon>
        <taxon>eudicotyledons</taxon>
        <taxon>Gunneridae</taxon>
        <taxon>Pentapetalae</taxon>
        <taxon>rosids</taxon>
        <taxon>malvids</taxon>
        <taxon>Brassicales</taxon>
        <taxon>Brassicaceae</taxon>
        <taxon>Brassiceae</taxon>
        <taxon>Brassica</taxon>
    </lineage>
</organism>
<evidence type="ECO:0000313" key="1">
    <source>
        <dbReference type="EMBL" id="KAH0896547.1"/>
    </source>
</evidence>
<gene>
    <name evidence="1" type="ORF">HID58_046115</name>
</gene>
<dbReference type="EMBL" id="JAGKQM010000012">
    <property type="protein sequence ID" value="KAH0896547.1"/>
    <property type="molecule type" value="Genomic_DNA"/>
</dbReference>
<evidence type="ECO:0000313" key="2">
    <source>
        <dbReference type="Proteomes" id="UP000824890"/>
    </source>
</evidence>
<sequence length="161" mass="18652">MLNDHPDGWTLVNECWNSLQFEGTMMLKVSKKLKTMKSIIRSFSRENFSGLEMRVKESFEVLLAFQHVLLNAPTALAAQEERKAFARWSELAKAKDSFLLQRSHVNWLDKGDSGSSFFHRSIRSRISQNQITLLLDDDDSILETKEEIMQHAVAFIKTCWE</sequence>
<reference evidence="1 2" key="1">
    <citation type="submission" date="2021-05" db="EMBL/GenBank/DDBJ databases">
        <title>Genome Assembly of Synthetic Allotetraploid Brassica napus Reveals Homoeologous Exchanges between Subgenomes.</title>
        <authorList>
            <person name="Davis J.T."/>
        </authorList>
    </citation>
    <scope>NUCLEOTIDE SEQUENCE [LARGE SCALE GENOMIC DNA]</scope>
    <source>
        <strain evidence="2">cv. Da-Ae</strain>
        <tissue evidence="1">Seedling</tissue>
    </source>
</reference>
<comment type="caution">
    <text evidence="1">The sequence shown here is derived from an EMBL/GenBank/DDBJ whole genome shotgun (WGS) entry which is preliminary data.</text>
</comment>
<accession>A0ABQ8AVM0</accession>
<proteinExistence type="predicted"/>
<keyword evidence="2" id="KW-1185">Reference proteome</keyword>
<dbReference type="Proteomes" id="UP000824890">
    <property type="component" value="Unassembled WGS sequence"/>
</dbReference>